<keyword evidence="2" id="KW-1185">Reference proteome</keyword>
<proteinExistence type="predicted"/>
<dbReference type="AlphaFoldDB" id="A0ABC8L1Z7"/>
<evidence type="ECO:0000313" key="1">
    <source>
        <dbReference type="EMBL" id="CAH8369838.1"/>
    </source>
</evidence>
<accession>A0ABC8L1Z7</accession>
<sequence>MSGKMKRKVIGLHAKSKISEGCFEKMYSRFGYKRKLNDEFSLTLQQRNIKMVRCVRFWRGQWKKSSEEEWEFIRHPEEIAYRVVVYETVSYNDLDHLVRQRYGLSPYTPLVITHRLPIVLLGPSGNRTPPTTISCTAVLSWFLHGGICGIELPLMITMGPIDVAEYEFNTRTNFAIGNIMYVFDHTANDSSRAAYENLVFGNRHAQTQRVMHALFPEDSLRLFHRVSSEMAFADNYMANQHREMERLREIIELDDDDT</sequence>
<organism evidence="1 2">
    <name type="scientific">Eruca vesicaria subsp. sativa</name>
    <name type="common">Garden rocket</name>
    <name type="synonym">Eruca sativa</name>
    <dbReference type="NCBI Taxonomy" id="29727"/>
    <lineage>
        <taxon>Eukaryota</taxon>
        <taxon>Viridiplantae</taxon>
        <taxon>Streptophyta</taxon>
        <taxon>Embryophyta</taxon>
        <taxon>Tracheophyta</taxon>
        <taxon>Spermatophyta</taxon>
        <taxon>Magnoliopsida</taxon>
        <taxon>eudicotyledons</taxon>
        <taxon>Gunneridae</taxon>
        <taxon>Pentapetalae</taxon>
        <taxon>rosids</taxon>
        <taxon>malvids</taxon>
        <taxon>Brassicales</taxon>
        <taxon>Brassicaceae</taxon>
        <taxon>Brassiceae</taxon>
        <taxon>Eruca</taxon>
    </lineage>
</organism>
<comment type="caution">
    <text evidence="1">The sequence shown here is derived from an EMBL/GenBank/DDBJ whole genome shotgun (WGS) entry which is preliminary data.</text>
</comment>
<dbReference type="Proteomes" id="UP001642260">
    <property type="component" value="Unassembled WGS sequence"/>
</dbReference>
<reference evidence="1 2" key="1">
    <citation type="submission" date="2022-03" db="EMBL/GenBank/DDBJ databases">
        <authorList>
            <person name="Macdonald S."/>
            <person name="Ahmed S."/>
            <person name="Newling K."/>
        </authorList>
    </citation>
    <scope>NUCLEOTIDE SEQUENCE [LARGE SCALE GENOMIC DNA]</scope>
</reference>
<gene>
    <name evidence="1" type="ORF">ERUC_LOCUS31232</name>
</gene>
<evidence type="ECO:0000313" key="2">
    <source>
        <dbReference type="Proteomes" id="UP001642260"/>
    </source>
</evidence>
<dbReference type="EMBL" id="CAKOAT010420933">
    <property type="protein sequence ID" value="CAH8369838.1"/>
    <property type="molecule type" value="Genomic_DNA"/>
</dbReference>
<protein>
    <submittedName>
        <fullName evidence="1">Uncharacterized protein</fullName>
    </submittedName>
</protein>
<name>A0ABC8L1Z7_ERUVS</name>